<reference evidence="2" key="1">
    <citation type="submission" date="2021-02" db="EMBL/GenBank/DDBJ databases">
        <authorList>
            <person name="Dougan E. K."/>
            <person name="Rhodes N."/>
            <person name="Thang M."/>
            <person name="Chan C."/>
        </authorList>
    </citation>
    <scope>NUCLEOTIDE SEQUENCE</scope>
</reference>
<name>A0A812ILT6_9DINO</name>
<feature type="chain" id="PRO_5032477107" evidence="1">
    <location>
        <begin position="37"/>
        <end position="148"/>
    </location>
</feature>
<protein>
    <submittedName>
        <fullName evidence="2">Uncharacterized protein</fullName>
    </submittedName>
</protein>
<organism evidence="2 3">
    <name type="scientific">Symbiodinium natans</name>
    <dbReference type="NCBI Taxonomy" id="878477"/>
    <lineage>
        <taxon>Eukaryota</taxon>
        <taxon>Sar</taxon>
        <taxon>Alveolata</taxon>
        <taxon>Dinophyceae</taxon>
        <taxon>Suessiales</taxon>
        <taxon>Symbiodiniaceae</taxon>
        <taxon>Symbiodinium</taxon>
    </lineage>
</organism>
<keyword evidence="3" id="KW-1185">Reference proteome</keyword>
<gene>
    <name evidence="2" type="ORF">SNAT2548_LOCUS4546</name>
</gene>
<evidence type="ECO:0000313" key="3">
    <source>
        <dbReference type="Proteomes" id="UP000604046"/>
    </source>
</evidence>
<proteinExistence type="predicted"/>
<accession>A0A812ILT6</accession>
<sequence length="148" mass="16143">MDRVARAKKSTGPSCYLGLAMYRVVALMTWLLLADAEPGDEESPVVEEKSWPLHGASWNLGCHVECRNIGFGSSMCESNGVGPGKYCNCYKQLHITRQTCDEPSSASCLLSCRSGCTSVGYAFGVVLRETGHCCCYADWKPLSKKCET</sequence>
<feature type="signal peptide" evidence="1">
    <location>
        <begin position="1"/>
        <end position="36"/>
    </location>
</feature>
<dbReference type="Proteomes" id="UP000604046">
    <property type="component" value="Unassembled WGS sequence"/>
</dbReference>
<comment type="caution">
    <text evidence="2">The sequence shown here is derived from an EMBL/GenBank/DDBJ whole genome shotgun (WGS) entry which is preliminary data.</text>
</comment>
<keyword evidence="1" id="KW-0732">Signal</keyword>
<evidence type="ECO:0000256" key="1">
    <source>
        <dbReference type="SAM" id="SignalP"/>
    </source>
</evidence>
<dbReference type="AlphaFoldDB" id="A0A812ILT6"/>
<dbReference type="EMBL" id="CAJNDS010000280">
    <property type="protein sequence ID" value="CAE7037913.1"/>
    <property type="molecule type" value="Genomic_DNA"/>
</dbReference>
<evidence type="ECO:0000313" key="2">
    <source>
        <dbReference type="EMBL" id="CAE7037913.1"/>
    </source>
</evidence>